<gene>
    <name evidence="2" type="ORF">F0562_025507</name>
</gene>
<organism evidence="2 3">
    <name type="scientific">Nyssa sinensis</name>
    <dbReference type="NCBI Taxonomy" id="561372"/>
    <lineage>
        <taxon>Eukaryota</taxon>
        <taxon>Viridiplantae</taxon>
        <taxon>Streptophyta</taxon>
        <taxon>Embryophyta</taxon>
        <taxon>Tracheophyta</taxon>
        <taxon>Spermatophyta</taxon>
        <taxon>Magnoliopsida</taxon>
        <taxon>eudicotyledons</taxon>
        <taxon>Gunneridae</taxon>
        <taxon>Pentapetalae</taxon>
        <taxon>asterids</taxon>
        <taxon>Cornales</taxon>
        <taxon>Nyssaceae</taxon>
        <taxon>Nyssa</taxon>
    </lineage>
</organism>
<evidence type="ECO:0000256" key="1">
    <source>
        <dbReference type="SAM" id="MobiDB-lite"/>
    </source>
</evidence>
<dbReference type="AlphaFoldDB" id="A0A5J5B6I5"/>
<sequence>MDHSNSLRFPKPVAPCNSNSINPSKLSAISTAPVYHRNPNQAFPTAVPAAFQSFSTKTTVTFSAHHHAGHSTAISPAAPNYHNSNSVLPTLSR</sequence>
<proteinExistence type="predicted"/>
<feature type="region of interest" description="Disordered" evidence="1">
    <location>
        <begin position="65"/>
        <end position="93"/>
    </location>
</feature>
<accession>A0A5J5B6I5</accession>
<protein>
    <submittedName>
        <fullName evidence="2">Uncharacterized protein</fullName>
    </submittedName>
</protein>
<dbReference type="EMBL" id="CM018037">
    <property type="protein sequence ID" value="KAA8538815.1"/>
    <property type="molecule type" value="Genomic_DNA"/>
</dbReference>
<evidence type="ECO:0000313" key="3">
    <source>
        <dbReference type="Proteomes" id="UP000325577"/>
    </source>
</evidence>
<name>A0A5J5B6I5_9ASTE</name>
<dbReference type="Proteomes" id="UP000325577">
    <property type="component" value="Linkage Group LG14"/>
</dbReference>
<keyword evidence="3" id="KW-1185">Reference proteome</keyword>
<reference evidence="2 3" key="1">
    <citation type="submission" date="2019-09" db="EMBL/GenBank/DDBJ databases">
        <title>A chromosome-level genome assembly of the Chinese tupelo Nyssa sinensis.</title>
        <authorList>
            <person name="Yang X."/>
            <person name="Kang M."/>
            <person name="Yang Y."/>
            <person name="Xiong H."/>
            <person name="Wang M."/>
            <person name="Zhang Z."/>
            <person name="Wang Z."/>
            <person name="Wu H."/>
            <person name="Ma T."/>
            <person name="Liu J."/>
            <person name="Xi Z."/>
        </authorList>
    </citation>
    <scope>NUCLEOTIDE SEQUENCE [LARGE SCALE GENOMIC DNA]</scope>
    <source>
        <strain evidence="2">J267</strain>
        <tissue evidence="2">Leaf</tissue>
    </source>
</reference>
<feature type="compositionally biased region" description="Polar residues" evidence="1">
    <location>
        <begin position="81"/>
        <end position="93"/>
    </location>
</feature>
<evidence type="ECO:0000313" key="2">
    <source>
        <dbReference type="EMBL" id="KAA8538815.1"/>
    </source>
</evidence>